<dbReference type="AlphaFoldDB" id="A0A8H3GVF6"/>
<dbReference type="InterPro" id="IPR059179">
    <property type="entry name" value="MLKL-like_MCAfunc"/>
</dbReference>
<evidence type="ECO:0000256" key="1">
    <source>
        <dbReference type="SAM" id="MobiDB-lite"/>
    </source>
</evidence>
<organism evidence="2 3">
    <name type="scientific">Rhizoctonia solani</name>
    <dbReference type="NCBI Taxonomy" id="456999"/>
    <lineage>
        <taxon>Eukaryota</taxon>
        <taxon>Fungi</taxon>
        <taxon>Dikarya</taxon>
        <taxon>Basidiomycota</taxon>
        <taxon>Agaricomycotina</taxon>
        <taxon>Agaricomycetes</taxon>
        <taxon>Cantharellales</taxon>
        <taxon>Ceratobasidiaceae</taxon>
        <taxon>Rhizoctonia</taxon>
    </lineage>
</organism>
<reference evidence="2" key="1">
    <citation type="submission" date="2021-01" db="EMBL/GenBank/DDBJ databases">
        <authorList>
            <person name="Kaushik A."/>
        </authorList>
    </citation>
    <scope>NUCLEOTIDE SEQUENCE</scope>
    <source>
        <strain evidence="2">AG6-10EEA</strain>
    </source>
</reference>
<evidence type="ECO:0000313" key="3">
    <source>
        <dbReference type="Proteomes" id="UP000663853"/>
    </source>
</evidence>
<proteinExistence type="predicted"/>
<feature type="compositionally biased region" description="Polar residues" evidence="1">
    <location>
        <begin position="209"/>
        <end position="218"/>
    </location>
</feature>
<dbReference type="Proteomes" id="UP000663853">
    <property type="component" value="Unassembled WGS sequence"/>
</dbReference>
<feature type="region of interest" description="Disordered" evidence="1">
    <location>
        <begin position="158"/>
        <end position="237"/>
    </location>
</feature>
<dbReference type="EMBL" id="CAJMXA010001675">
    <property type="protein sequence ID" value="CAE6467565.1"/>
    <property type="molecule type" value="Genomic_DNA"/>
</dbReference>
<protein>
    <submittedName>
        <fullName evidence="2">Uncharacterized protein</fullName>
    </submittedName>
</protein>
<gene>
    <name evidence="2" type="ORF">RDB_LOCUS70606</name>
</gene>
<dbReference type="CDD" id="cd21037">
    <property type="entry name" value="MLKL_NTD"/>
    <property type="match status" value="1"/>
</dbReference>
<evidence type="ECO:0000313" key="2">
    <source>
        <dbReference type="EMBL" id="CAE6467565.1"/>
    </source>
</evidence>
<name>A0A8H3GVF6_9AGAM</name>
<accession>A0A8H3GVF6</accession>
<comment type="caution">
    <text evidence="2">The sequence shown here is derived from an EMBL/GenBank/DDBJ whole genome shotgun (WGS) entry which is preliminary data.</text>
</comment>
<sequence>MSRPPSRAGTPSGRASPKLSTVATLVSLLTPPSSNSTLDLLIKDVQEIIELTRASKRQELLEFGEYVDRMVRQLGMALQNERLAKQPSVMKNLEELQKTLHQISGQIVSIKASGGLFSRTRYILLPEEDHISRMRQQLNDALSAFQFSALVELLARSPNPPSGGAAAGSEPNLPQTRDPSYPPTRDHPRTTRRQPPQPIQLVQDGRSPSPRSDTNPSTRGARPPLTSATITRTSGPEDGEILAAVMNVERCRHSLQHNCAPNKKLELAAALDRLTGLLAKAGRTGEALSSSQEAAELYKYIAEGVH</sequence>